<reference evidence="3" key="1">
    <citation type="submission" date="2015-06" db="EMBL/GenBank/DDBJ databases">
        <authorList>
            <person name="Lim Y.L."/>
            <person name="Ee R."/>
            <person name="Yong D."/>
            <person name="How K.Y."/>
            <person name="Yin W.F."/>
            <person name="Chan K.G."/>
        </authorList>
    </citation>
    <scope>NUCLEOTIDE SEQUENCE [LARGE SCALE GENOMIC DNA]</scope>
    <source>
        <strain evidence="3">DSM 25325</strain>
    </source>
</reference>
<feature type="transmembrane region" description="Helical" evidence="1">
    <location>
        <begin position="41"/>
        <end position="65"/>
    </location>
</feature>
<feature type="transmembrane region" description="Helical" evidence="1">
    <location>
        <begin position="12"/>
        <end position="29"/>
    </location>
</feature>
<feature type="transmembrane region" description="Helical" evidence="1">
    <location>
        <begin position="77"/>
        <end position="98"/>
    </location>
</feature>
<organism evidence="2 3">
    <name type="scientific">Pandoraea thiooxydans</name>
    <dbReference type="NCBI Taxonomy" id="445709"/>
    <lineage>
        <taxon>Bacteria</taxon>
        <taxon>Pseudomonadati</taxon>
        <taxon>Pseudomonadota</taxon>
        <taxon>Betaproteobacteria</taxon>
        <taxon>Burkholderiales</taxon>
        <taxon>Burkholderiaceae</taxon>
        <taxon>Pandoraea</taxon>
    </lineage>
</organism>
<dbReference type="AlphaFoldDB" id="A0A0G3ELF8"/>
<evidence type="ECO:0000256" key="1">
    <source>
        <dbReference type="SAM" id="Phobius"/>
    </source>
</evidence>
<dbReference type="PATRIC" id="fig|445709.3.peg.1249"/>
<gene>
    <name evidence="2" type="ORF">ABW99_05800</name>
</gene>
<evidence type="ECO:0000313" key="2">
    <source>
        <dbReference type="EMBL" id="AKJ67805.1"/>
    </source>
</evidence>
<keyword evidence="1" id="KW-1133">Transmembrane helix</keyword>
<keyword evidence="1" id="KW-0812">Transmembrane</keyword>
<name>A0A0G3ELF8_9BURK</name>
<proteinExistence type="predicted"/>
<keyword evidence="1" id="KW-0472">Membrane</keyword>
<dbReference type="RefSeq" id="WP_047213556.1">
    <property type="nucleotide sequence ID" value="NZ_CP011568.3"/>
</dbReference>
<evidence type="ECO:0000313" key="3">
    <source>
        <dbReference type="Proteomes" id="UP000036700"/>
    </source>
</evidence>
<keyword evidence="3" id="KW-1185">Reference proteome</keyword>
<dbReference type="KEGG" id="ptx:ABW99_05800"/>
<dbReference type="EMBL" id="CP011568">
    <property type="protein sequence ID" value="AKJ67805.1"/>
    <property type="molecule type" value="Genomic_DNA"/>
</dbReference>
<sequence length="104" mass="11735">MINVDSVMVARQLSAGCSVVSLAWFLAYRRARTRAAQWRSFGLFAFFGVASTWLFSFAGASAVVLGDNASSAWWYRWGWLISDSLYVAVLACAALLLYRRLRRR</sequence>
<protein>
    <submittedName>
        <fullName evidence="2">Uncharacterized protein</fullName>
    </submittedName>
</protein>
<accession>A0A0G3ELF8</accession>
<dbReference type="Proteomes" id="UP000036700">
    <property type="component" value="Chromosome"/>
</dbReference>